<evidence type="ECO:0000313" key="3">
    <source>
        <dbReference type="Proteomes" id="UP000297635"/>
    </source>
</evidence>
<comment type="caution">
    <text evidence="2">The sequence shown here is derived from an EMBL/GenBank/DDBJ whole genome shotgun (WGS) entry which is preliminary data.</text>
</comment>
<evidence type="ECO:0000259" key="1">
    <source>
        <dbReference type="Pfam" id="PF16269"/>
    </source>
</evidence>
<reference evidence="2 3" key="1">
    <citation type="submission" date="2019-02" db="EMBL/GenBank/DDBJ databases">
        <title>Isolation and identification of novel species under the genus Muribaculum.</title>
        <authorList>
            <person name="Miyake S."/>
            <person name="Ding Y."/>
            <person name="Low A."/>
            <person name="Soh M."/>
            <person name="Seedorf H."/>
        </authorList>
    </citation>
    <scope>NUCLEOTIDE SEQUENCE [LARGE SCALE GENOMIC DNA]</scope>
    <source>
        <strain evidence="2 3">TLL-A3</strain>
    </source>
</reference>
<dbReference type="Gene3D" id="3.30.428.70">
    <property type="match status" value="1"/>
</dbReference>
<dbReference type="Proteomes" id="UP000297635">
    <property type="component" value="Unassembled WGS sequence"/>
</dbReference>
<dbReference type="InterPro" id="IPR043171">
    <property type="entry name" value="Ap4A_phos1/2-like"/>
</dbReference>
<name>A0A4Z0V5K7_9BACT</name>
<sequence length="318" mass="36443">MPEIIAENRLEESPCDLFNKQLDEWQLFIANYNKYREACFGKIIFDNVPWKAGKILLNYRKGSITADLKAIGNGERPCFLCKSARPEQQRWIDWEDYEILVNPYPVSSIHFTIASKKHAPQILDDRIVDMVKLTRIFQNGCVFYNGAKCGASAPDHMHFQVVDTAISDNFTSDLKCFDEGPAIGDSKIYMPHEDTTPFGYYLMEINSDKDIIPIYKTVVDSLPVNGDSPEPMMNVIAFRMGDTTRVVVIPRKKHRPSIYGSEAGMMLISPASIEMTGTFITSRHEDFDRLDNELTQMIYNEVGYTHDEFMDFKTRLQS</sequence>
<dbReference type="AlphaFoldDB" id="A0A4Z0V5K7"/>
<evidence type="ECO:0000313" key="2">
    <source>
        <dbReference type="EMBL" id="TGG36653.1"/>
    </source>
</evidence>
<dbReference type="SUPFAM" id="SSF54197">
    <property type="entry name" value="HIT-like"/>
    <property type="match status" value="1"/>
</dbReference>
<keyword evidence="3" id="KW-1185">Reference proteome</keyword>
<feature type="domain" description="DUF4922" evidence="1">
    <location>
        <begin position="17"/>
        <end position="162"/>
    </location>
</feature>
<dbReference type="GeneID" id="82150617"/>
<dbReference type="RefSeq" id="WP_135472368.1">
    <property type="nucleotide sequence ID" value="NZ_CASCNC010000030.1"/>
</dbReference>
<dbReference type="InterPro" id="IPR036265">
    <property type="entry name" value="HIT-like_sf"/>
</dbReference>
<dbReference type="InterPro" id="IPR046320">
    <property type="entry name" value="DUF4922"/>
</dbReference>
<proteinExistence type="predicted"/>
<dbReference type="Pfam" id="PF16269">
    <property type="entry name" value="DUF4922"/>
    <property type="match status" value="1"/>
</dbReference>
<organism evidence="2 3">
    <name type="scientific">Duncaniella freteri</name>
    <dbReference type="NCBI Taxonomy" id="2530391"/>
    <lineage>
        <taxon>Bacteria</taxon>
        <taxon>Pseudomonadati</taxon>
        <taxon>Bacteroidota</taxon>
        <taxon>Bacteroidia</taxon>
        <taxon>Bacteroidales</taxon>
        <taxon>Muribaculaceae</taxon>
        <taxon>Duncaniella</taxon>
    </lineage>
</organism>
<gene>
    <name evidence="2" type="ORF">EZ315_12520</name>
</gene>
<protein>
    <submittedName>
        <fullName evidence="2">DUF4922 domain-containing protein</fullName>
    </submittedName>
</protein>
<accession>A0A4Z0V5K7</accession>
<dbReference type="EMBL" id="SJSA01000002">
    <property type="protein sequence ID" value="TGG36653.1"/>
    <property type="molecule type" value="Genomic_DNA"/>
</dbReference>